<feature type="region of interest" description="Disordered" evidence="15">
    <location>
        <begin position="88"/>
        <end position="109"/>
    </location>
</feature>
<dbReference type="InterPro" id="IPR013083">
    <property type="entry name" value="Znf_RING/FYVE/PHD"/>
</dbReference>
<dbReference type="PROSITE" id="PS50089">
    <property type="entry name" value="ZF_RING_2"/>
    <property type="match status" value="1"/>
</dbReference>
<keyword evidence="7" id="KW-0479">Metal-binding</keyword>
<dbReference type="GO" id="GO:0016020">
    <property type="term" value="C:membrane"/>
    <property type="evidence" value="ECO:0007669"/>
    <property type="project" value="UniProtKB-SubCell"/>
</dbReference>
<dbReference type="FunFam" id="3.30.40.10:FF:000187">
    <property type="entry name" value="E3 ubiquitin-protein ligase ATL6"/>
    <property type="match status" value="1"/>
</dbReference>
<evidence type="ECO:0000256" key="11">
    <source>
        <dbReference type="ARBA" id="ARBA00022989"/>
    </source>
</evidence>
<evidence type="ECO:0000259" key="17">
    <source>
        <dbReference type="PROSITE" id="PS50089"/>
    </source>
</evidence>
<sequence>MSRPPPYLIDTDDGSYTYYQPQVTPPSPFSPSPTLPSSSLANVSPAVLVTLLVLAVVIILCACICLFFRNRHCLRLPVPCLIRVGHLSTSSSAPPSAAPSVRPDTGTGVAESSSVLDSLPLFSFSSVIHRSSSAVDRDCAVCLSKFEPHDRLRLLPLCCHAFHAECIDTWLRSNQTCPLCRSSIHASDSHIASLLQPTSAASGSFRIEIGSVSHRRDTSDSGEAHISYSIGSMDYIIDDESEVAVAGDYQRSIFDKEEAAPQLAVDPNLAAEVAAGRSWLGEYMDRLSATLSSRTLSFRSSRRFFTGSSRRTETPGVAEWELEASRVGEEISELFRWASGV</sequence>
<dbReference type="AlphaFoldDB" id="A0AAN7JWP9"/>
<keyword evidence="11 16" id="KW-1133">Transmembrane helix</keyword>
<comment type="catalytic activity">
    <reaction evidence="1">
        <text>S-ubiquitinyl-[E2 ubiquitin-conjugating enzyme]-L-cysteine + [acceptor protein]-L-lysine = [E2 ubiquitin-conjugating enzyme]-L-cysteine + N(6)-ubiquitinyl-[acceptor protein]-L-lysine.</text>
        <dbReference type="EC" id="2.3.2.27"/>
    </reaction>
</comment>
<dbReference type="Gene3D" id="3.30.40.10">
    <property type="entry name" value="Zinc/RING finger domain, C3HC4 (zinc finger)"/>
    <property type="match status" value="1"/>
</dbReference>
<dbReference type="Pfam" id="PF13639">
    <property type="entry name" value="zf-RING_2"/>
    <property type="match status" value="1"/>
</dbReference>
<evidence type="ECO:0000256" key="9">
    <source>
        <dbReference type="ARBA" id="ARBA00022786"/>
    </source>
</evidence>
<comment type="caution">
    <text evidence="18">The sequence shown here is derived from an EMBL/GenBank/DDBJ whole genome shotgun (WGS) entry which is preliminary data.</text>
</comment>
<evidence type="ECO:0000256" key="12">
    <source>
        <dbReference type="ARBA" id="ARBA00023136"/>
    </source>
</evidence>
<keyword evidence="19" id="KW-1185">Reference proteome</keyword>
<evidence type="ECO:0000256" key="8">
    <source>
        <dbReference type="ARBA" id="ARBA00022771"/>
    </source>
</evidence>
<evidence type="ECO:0000256" key="5">
    <source>
        <dbReference type="ARBA" id="ARBA00022679"/>
    </source>
</evidence>
<proteinExistence type="inferred from homology"/>
<dbReference type="GO" id="GO:0016567">
    <property type="term" value="P:protein ubiquitination"/>
    <property type="evidence" value="ECO:0007669"/>
    <property type="project" value="TreeGrafter"/>
</dbReference>
<keyword evidence="12 16" id="KW-0472">Membrane</keyword>
<name>A0AAN7JWP9_9MYRT</name>
<evidence type="ECO:0000256" key="7">
    <source>
        <dbReference type="ARBA" id="ARBA00022723"/>
    </source>
</evidence>
<reference evidence="18 19" key="1">
    <citation type="journal article" date="2023" name="Hortic Res">
        <title>Pangenome of water caltrop reveals structural variations and asymmetric subgenome divergence after allopolyploidization.</title>
        <authorList>
            <person name="Zhang X."/>
            <person name="Chen Y."/>
            <person name="Wang L."/>
            <person name="Yuan Y."/>
            <person name="Fang M."/>
            <person name="Shi L."/>
            <person name="Lu R."/>
            <person name="Comes H.P."/>
            <person name="Ma Y."/>
            <person name="Chen Y."/>
            <person name="Huang G."/>
            <person name="Zhou Y."/>
            <person name="Zheng Z."/>
            <person name="Qiu Y."/>
        </authorList>
    </citation>
    <scope>NUCLEOTIDE SEQUENCE [LARGE SCALE GENOMIC DNA]</scope>
    <source>
        <tissue evidence="18">Roots</tissue>
    </source>
</reference>
<feature type="domain" description="RING-type" evidence="17">
    <location>
        <begin position="139"/>
        <end position="181"/>
    </location>
</feature>
<protein>
    <recommendedName>
        <fullName evidence="4">RING-type E3 ubiquitin transferase</fullName>
        <ecNumber evidence="4">2.3.2.27</ecNumber>
    </recommendedName>
</protein>
<dbReference type="SMART" id="SM00184">
    <property type="entry name" value="RING"/>
    <property type="match status" value="1"/>
</dbReference>
<evidence type="ECO:0000313" key="19">
    <source>
        <dbReference type="Proteomes" id="UP001345219"/>
    </source>
</evidence>
<comment type="similarity">
    <text evidence="13">Belongs to the RING-type zinc finger family. ATL subfamily.</text>
</comment>
<accession>A0AAN7JWP9</accession>
<dbReference type="PANTHER" id="PTHR45768">
    <property type="entry name" value="E3 UBIQUITIN-PROTEIN LIGASE RNF13-LIKE"/>
    <property type="match status" value="1"/>
</dbReference>
<evidence type="ECO:0000256" key="2">
    <source>
        <dbReference type="ARBA" id="ARBA00004167"/>
    </source>
</evidence>
<evidence type="ECO:0000256" key="10">
    <source>
        <dbReference type="ARBA" id="ARBA00022833"/>
    </source>
</evidence>
<evidence type="ECO:0000256" key="14">
    <source>
        <dbReference type="PROSITE-ProRule" id="PRU00175"/>
    </source>
</evidence>
<dbReference type="EC" id="2.3.2.27" evidence="4"/>
<evidence type="ECO:0000256" key="4">
    <source>
        <dbReference type="ARBA" id="ARBA00012483"/>
    </source>
</evidence>
<evidence type="ECO:0000256" key="3">
    <source>
        <dbReference type="ARBA" id="ARBA00004906"/>
    </source>
</evidence>
<gene>
    <name evidence="18" type="ORF">SAY87_021131</name>
</gene>
<evidence type="ECO:0000256" key="16">
    <source>
        <dbReference type="SAM" id="Phobius"/>
    </source>
</evidence>
<organism evidence="18 19">
    <name type="scientific">Trapa incisa</name>
    <dbReference type="NCBI Taxonomy" id="236973"/>
    <lineage>
        <taxon>Eukaryota</taxon>
        <taxon>Viridiplantae</taxon>
        <taxon>Streptophyta</taxon>
        <taxon>Embryophyta</taxon>
        <taxon>Tracheophyta</taxon>
        <taxon>Spermatophyta</taxon>
        <taxon>Magnoliopsida</taxon>
        <taxon>eudicotyledons</taxon>
        <taxon>Gunneridae</taxon>
        <taxon>Pentapetalae</taxon>
        <taxon>rosids</taxon>
        <taxon>malvids</taxon>
        <taxon>Myrtales</taxon>
        <taxon>Lythraceae</taxon>
        <taxon>Trapa</taxon>
    </lineage>
</organism>
<evidence type="ECO:0000256" key="13">
    <source>
        <dbReference type="ARBA" id="ARBA00024209"/>
    </source>
</evidence>
<dbReference type="InterPro" id="IPR001841">
    <property type="entry name" value="Znf_RING"/>
</dbReference>
<feature type="compositionally biased region" description="Low complexity" evidence="15">
    <location>
        <begin position="90"/>
        <end position="100"/>
    </location>
</feature>
<dbReference type="GO" id="GO:0061630">
    <property type="term" value="F:ubiquitin protein ligase activity"/>
    <property type="evidence" value="ECO:0007669"/>
    <property type="project" value="UniProtKB-EC"/>
</dbReference>
<keyword evidence="5" id="KW-0808">Transferase</keyword>
<keyword evidence="10" id="KW-0862">Zinc</keyword>
<dbReference type="EMBL" id="JAXIOK010000016">
    <property type="protein sequence ID" value="KAK4752333.1"/>
    <property type="molecule type" value="Genomic_DNA"/>
</dbReference>
<dbReference type="Proteomes" id="UP001345219">
    <property type="component" value="Chromosome 16"/>
</dbReference>
<comment type="subcellular location">
    <subcellularLocation>
        <location evidence="2">Membrane</location>
        <topology evidence="2">Single-pass membrane protein</topology>
    </subcellularLocation>
</comment>
<dbReference type="CDD" id="cd16461">
    <property type="entry name" value="RING-H2_EL5-like"/>
    <property type="match status" value="1"/>
</dbReference>
<evidence type="ECO:0000313" key="18">
    <source>
        <dbReference type="EMBL" id="KAK4752333.1"/>
    </source>
</evidence>
<evidence type="ECO:0000256" key="6">
    <source>
        <dbReference type="ARBA" id="ARBA00022692"/>
    </source>
</evidence>
<dbReference type="PANTHER" id="PTHR45768:SF16">
    <property type="entry name" value="E3 UBIQUITIN-PROTEIN LIGASE ATL4"/>
    <property type="match status" value="1"/>
</dbReference>
<comment type="pathway">
    <text evidence="3">Protein modification; protein ubiquitination.</text>
</comment>
<evidence type="ECO:0000256" key="15">
    <source>
        <dbReference type="SAM" id="MobiDB-lite"/>
    </source>
</evidence>
<evidence type="ECO:0000256" key="1">
    <source>
        <dbReference type="ARBA" id="ARBA00000900"/>
    </source>
</evidence>
<keyword evidence="9" id="KW-0833">Ubl conjugation pathway</keyword>
<keyword evidence="8 14" id="KW-0863">Zinc-finger</keyword>
<keyword evidence="6 16" id="KW-0812">Transmembrane</keyword>
<dbReference type="GO" id="GO:0008270">
    <property type="term" value="F:zinc ion binding"/>
    <property type="evidence" value="ECO:0007669"/>
    <property type="project" value="UniProtKB-KW"/>
</dbReference>
<dbReference type="SUPFAM" id="SSF57850">
    <property type="entry name" value="RING/U-box"/>
    <property type="match status" value="1"/>
</dbReference>
<feature type="transmembrane region" description="Helical" evidence="16">
    <location>
        <begin position="46"/>
        <end position="68"/>
    </location>
</feature>